<evidence type="ECO:0000313" key="1">
    <source>
        <dbReference type="EMBL" id="MBF7126585.1"/>
    </source>
</evidence>
<evidence type="ECO:0000313" key="2">
    <source>
        <dbReference type="Proteomes" id="UP000743107"/>
    </source>
</evidence>
<comment type="caution">
    <text evidence="1">The sequence shown here is derived from an EMBL/GenBank/DDBJ whole genome shotgun (WGS) entry which is preliminary data.</text>
</comment>
<dbReference type="RefSeq" id="WP_195751784.1">
    <property type="nucleotide sequence ID" value="NZ_JADOFV010000001.1"/>
</dbReference>
<name>A0AA40X7Q6_PEDPE</name>
<dbReference type="AlphaFoldDB" id="A0AA40X7Q6"/>
<dbReference type="EMBL" id="JADOFV010000001">
    <property type="protein sequence ID" value="MBF7126585.1"/>
    <property type="molecule type" value="Genomic_DNA"/>
</dbReference>
<proteinExistence type="predicted"/>
<reference evidence="1" key="1">
    <citation type="submission" date="2020-11" db="EMBL/GenBank/DDBJ databases">
        <title>Antibiotic susceptibility profiles of Pediococcus pentosaceus from various origins and their implications for the safety assessment of strains with food-technology applications.</title>
        <authorList>
            <person name="Shani N."/>
            <person name="Oberhaensli S."/>
            <person name="Arias E."/>
        </authorList>
    </citation>
    <scope>NUCLEOTIDE SEQUENCE</scope>
    <source>
        <strain evidence="1">FAM 19164</strain>
    </source>
</reference>
<accession>A0AA40X7Q6</accession>
<gene>
    <name evidence="1" type="ORF">ITQ97_01870</name>
</gene>
<dbReference type="Proteomes" id="UP000743107">
    <property type="component" value="Unassembled WGS sequence"/>
</dbReference>
<protein>
    <submittedName>
        <fullName evidence="1">Uncharacterized protein</fullName>
    </submittedName>
</protein>
<organism evidence="1 2">
    <name type="scientific">Pediococcus pentosaceus</name>
    <dbReference type="NCBI Taxonomy" id="1255"/>
    <lineage>
        <taxon>Bacteria</taxon>
        <taxon>Bacillati</taxon>
        <taxon>Bacillota</taxon>
        <taxon>Bacilli</taxon>
        <taxon>Lactobacillales</taxon>
        <taxon>Lactobacillaceae</taxon>
        <taxon>Pediococcus</taxon>
    </lineage>
</organism>
<sequence>MDSELDMLIHAFNYLSDVINRYFDTELEHIVKTDITATTFNSNYRDQLLARYYNVTKDVSRFIQVLEKLKFNRTIDGILLNRPALLEMEGLTFNNVQNYITKQEKEINQTLTLAKQILVEQGLIDEEGNDGN</sequence>